<organism evidence="1 2">
    <name type="scientific">Peteryoungia ipomoeae</name>
    <dbReference type="NCBI Taxonomy" id="1210932"/>
    <lineage>
        <taxon>Bacteria</taxon>
        <taxon>Pseudomonadati</taxon>
        <taxon>Pseudomonadota</taxon>
        <taxon>Alphaproteobacteria</taxon>
        <taxon>Hyphomicrobiales</taxon>
        <taxon>Rhizobiaceae</taxon>
        <taxon>Peteryoungia</taxon>
    </lineage>
</organism>
<name>A0A4S8P1N7_9HYPH</name>
<evidence type="ECO:0000313" key="2">
    <source>
        <dbReference type="Proteomes" id="UP000308828"/>
    </source>
</evidence>
<gene>
    <name evidence="1" type="ORF">FAA97_08125</name>
</gene>
<evidence type="ECO:0000313" key="1">
    <source>
        <dbReference type="EMBL" id="THV23937.1"/>
    </source>
</evidence>
<comment type="caution">
    <text evidence="1">The sequence shown here is derived from an EMBL/GenBank/DDBJ whole genome shotgun (WGS) entry which is preliminary data.</text>
</comment>
<dbReference type="OrthoDB" id="8372866at2"/>
<reference evidence="1 2" key="1">
    <citation type="submission" date="2019-04" db="EMBL/GenBank/DDBJ databases">
        <title>Genome sequence of strain shin9-1.</title>
        <authorList>
            <person name="Gao J."/>
            <person name="Sun J."/>
        </authorList>
    </citation>
    <scope>NUCLEOTIDE SEQUENCE [LARGE SCALE GENOMIC DNA]</scope>
    <source>
        <strain evidence="2">shin9-1</strain>
    </source>
</reference>
<keyword evidence="2" id="KW-1185">Reference proteome</keyword>
<sequence>MPCISTDWRHDPMGHPALAGMDLQSLADLPMVPELPVPAARAADRCRDVEGQRLARCVASR</sequence>
<protein>
    <submittedName>
        <fullName evidence="1">Uncharacterized protein</fullName>
    </submittedName>
</protein>
<dbReference type="Proteomes" id="UP000308828">
    <property type="component" value="Unassembled WGS sequence"/>
</dbReference>
<dbReference type="EMBL" id="STGV01000002">
    <property type="protein sequence ID" value="THV23937.1"/>
    <property type="molecule type" value="Genomic_DNA"/>
</dbReference>
<accession>A0A4S8P1N7</accession>
<dbReference type="AlphaFoldDB" id="A0A4S8P1N7"/>
<proteinExistence type="predicted"/>